<dbReference type="STRING" id="1404245.CGLY_11845"/>
<dbReference type="AlphaFoldDB" id="X5EE01"/>
<accession>X5EE01</accession>
<dbReference type="EMBL" id="CP006842">
    <property type="protein sequence ID" value="AHW64811.1"/>
    <property type="molecule type" value="Genomic_DNA"/>
</dbReference>
<reference evidence="1 2" key="1">
    <citation type="journal article" date="2015" name="Int. J. Syst. Evol. Microbiol.">
        <title>Revisiting Corynebacterium glyciniphilum (ex Kubota et al., 1972) sp. nov., nom. rev., isolated from putrefied banana.</title>
        <authorList>
            <person name="Al-Dilaimi A."/>
            <person name="Bednarz H."/>
            <person name="Lomker A."/>
            <person name="Niehaus K."/>
            <person name="Kalinowski J."/>
            <person name="Ruckert C."/>
        </authorList>
    </citation>
    <scope>NUCLEOTIDE SEQUENCE [LARGE SCALE GENOMIC DNA]</scope>
    <source>
        <strain evidence="1">AJ 3170</strain>
    </source>
</reference>
<sequence length="117" mass="11990">MIEGDHGRLKRILGPKGGGFKKKVSAYRTLRGMEAMHALRKGQGRVFAVGCLNADAVSVAKAFAGACDGLATGLGLPASISFRAPRAPLCNSTVAALLTASPPRIGQLVSSGVMRVG</sequence>
<gene>
    <name evidence="1" type="ORF">CGLY_11845</name>
</gene>
<organism evidence="1 2">
    <name type="scientific">Corynebacterium glyciniphilum AJ 3170</name>
    <dbReference type="NCBI Taxonomy" id="1404245"/>
    <lineage>
        <taxon>Bacteria</taxon>
        <taxon>Bacillati</taxon>
        <taxon>Actinomycetota</taxon>
        <taxon>Actinomycetes</taxon>
        <taxon>Mycobacteriales</taxon>
        <taxon>Corynebacteriaceae</taxon>
        <taxon>Corynebacterium</taxon>
    </lineage>
</organism>
<proteinExistence type="predicted"/>
<protein>
    <recommendedName>
        <fullName evidence="3">DDE domain-containing protein</fullName>
    </recommendedName>
</protein>
<dbReference type="KEGG" id="cgy:CGLY_11845"/>
<dbReference type="HOGENOM" id="CLU_2080821_0_0_11"/>
<dbReference type="Proteomes" id="UP000023703">
    <property type="component" value="Chromosome"/>
</dbReference>
<evidence type="ECO:0008006" key="3">
    <source>
        <dbReference type="Google" id="ProtNLM"/>
    </source>
</evidence>
<evidence type="ECO:0000313" key="1">
    <source>
        <dbReference type="EMBL" id="AHW64811.1"/>
    </source>
</evidence>
<name>X5EE01_9CORY</name>
<keyword evidence="2" id="KW-1185">Reference proteome</keyword>
<dbReference type="eggNOG" id="COG3316">
    <property type="taxonomic scope" value="Bacteria"/>
</dbReference>
<evidence type="ECO:0000313" key="2">
    <source>
        <dbReference type="Proteomes" id="UP000023703"/>
    </source>
</evidence>